<reference evidence="1 2" key="1">
    <citation type="journal article" date="2023" name="Sci. Data">
        <title>Genome assembly of the Korean intertidal mud-creeper Batillaria attramentaria.</title>
        <authorList>
            <person name="Patra A.K."/>
            <person name="Ho P.T."/>
            <person name="Jun S."/>
            <person name="Lee S.J."/>
            <person name="Kim Y."/>
            <person name="Won Y.J."/>
        </authorList>
    </citation>
    <scope>NUCLEOTIDE SEQUENCE [LARGE SCALE GENOMIC DNA]</scope>
    <source>
        <strain evidence="1">Wonlab-2016</strain>
    </source>
</reference>
<comment type="caution">
    <text evidence="1">The sequence shown here is derived from an EMBL/GenBank/DDBJ whole genome shotgun (WGS) entry which is preliminary data.</text>
</comment>
<evidence type="ECO:0000313" key="1">
    <source>
        <dbReference type="EMBL" id="KAK7501992.1"/>
    </source>
</evidence>
<protein>
    <submittedName>
        <fullName evidence="1">Uncharacterized protein</fullName>
    </submittedName>
</protein>
<accession>A0ABD0LRB8</accession>
<dbReference type="Proteomes" id="UP001519460">
    <property type="component" value="Unassembled WGS sequence"/>
</dbReference>
<gene>
    <name evidence="1" type="ORF">BaRGS_00006744</name>
</gene>
<dbReference type="EMBL" id="JACVVK020000028">
    <property type="protein sequence ID" value="KAK7501992.1"/>
    <property type="molecule type" value="Genomic_DNA"/>
</dbReference>
<evidence type="ECO:0000313" key="2">
    <source>
        <dbReference type="Proteomes" id="UP001519460"/>
    </source>
</evidence>
<keyword evidence="2" id="KW-1185">Reference proteome</keyword>
<proteinExistence type="predicted"/>
<sequence length="130" mass="14079">MKHSEDRLKVETRLAHTRIKATSKLSKSAPTISVFVRGTILPELCLRREEGVLKGGGGGEVGPVLAGWSRWIIHFTLKPVVVIETEQKSPGNNSKFDNRIRAFCQVPNTGQTRDVASGIATGDSPVESNG</sequence>
<organism evidence="1 2">
    <name type="scientific">Batillaria attramentaria</name>
    <dbReference type="NCBI Taxonomy" id="370345"/>
    <lineage>
        <taxon>Eukaryota</taxon>
        <taxon>Metazoa</taxon>
        <taxon>Spiralia</taxon>
        <taxon>Lophotrochozoa</taxon>
        <taxon>Mollusca</taxon>
        <taxon>Gastropoda</taxon>
        <taxon>Caenogastropoda</taxon>
        <taxon>Sorbeoconcha</taxon>
        <taxon>Cerithioidea</taxon>
        <taxon>Batillariidae</taxon>
        <taxon>Batillaria</taxon>
    </lineage>
</organism>
<dbReference type="AlphaFoldDB" id="A0ABD0LRB8"/>
<name>A0ABD0LRB8_9CAEN</name>